<gene>
    <name evidence="3" type="ORF">J437_LFUL016446</name>
</gene>
<name>A0A8K0P8V6_LADFU</name>
<dbReference type="Gene3D" id="2.60.40.2300">
    <property type="entry name" value="Neutral/alkaline non-lysosomal ceramidase, C-terminal domain"/>
    <property type="match status" value="1"/>
</dbReference>
<dbReference type="GO" id="GO:0046512">
    <property type="term" value="P:sphingosine biosynthetic process"/>
    <property type="evidence" value="ECO:0007669"/>
    <property type="project" value="TreeGrafter"/>
</dbReference>
<dbReference type="GO" id="GO:0046514">
    <property type="term" value="P:ceramide catabolic process"/>
    <property type="evidence" value="ECO:0007669"/>
    <property type="project" value="InterPro"/>
</dbReference>
<evidence type="ECO:0000313" key="4">
    <source>
        <dbReference type="Proteomes" id="UP000792457"/>
    </source>
</evidence>
<dbReference type="PANTHER" id="PTHR12670">
    <property type="entry name" value="CERAMIDASE"/>
    <property type="match status" value="1"/>
</dbReference>
<dbReference type="Pfam" id="PF17048">
    <property type="entry name" value="Ceramidse_alk_C"/>
    <property type="match status" value="1"/>
</dbReference>
<dbReference type="InterPro" id="IPR038445">
    <property type="entry name" value="NCDase_C_sf"/>
</dbReference>
<dbReference type="EMBL" id="KZ309315">
    <property type="protein sequence ID" value="KAG8238266.1"/>
    <property type="molecule type" value="Genomic_DNA"/>
</dbReference>
<feature type="domain" description="Neutral/alkaline non-lysosomal ceramidase C-terminal" evidence="2">
    <location>
        <begin position="4"/>
        <end position="61"/>
    </location>
</feature>
<dbReference type="GO" id="GO:0042759">
    <property type="term" value="P:long-chain fatty acid biosynthetic process"/>
    <property type="evidence" value="ECO:0007669"/>
    <property type="project" value="TreeGrafter"/>
</dbReference>
<dbReference type="GO" id="GO:0005576">
    <property type="term" value="C:extracellular region"/>
    <property type="evidence" value="ECO:0007669"/>
    <property type="project" value="TreeGrafter"/>
</dbReference>
<sequence>MYGQFLWERTSFFMGCSEATVEWKVDNKIEPGEYRIRHFGNSKYIFGGIYPYEGTSKTFQVLPRSSNR</sequence>
<proteinExistence type="inferred from homology"/>
<comment type="similarity">
    <text evidence="1">Belongs to the neutral ceramidase family.</text>
</comment>
<comment type="caution">
    <text evidence="3">The sequence shown here is derived from an EMBL/GenBank/DDBJ whole genome shotgun (WGS) entry which is preliminary data.</text>
</comment>
<dbReference type="GO" id="GO:0017040">
    <property type="term" value="F:N-acylsphingosine amidohydrolase activity"/>
    <property type="evidence" value="ECO:0007669"/>
    <property type="project" value="InterPro"/>
</dbReference>
<accession>A0A8K0P8V6</accession>
<protein>
    <recommendedName>
        <fullName evidence="2">Neutral/alkaline non-lysosomal ceramidase C-terminal domain-containing protein</fullName>
    </recommendedName>
</protein>
<evidence type="ECO:0000256" key="1">
    <source>
        <dbReference type="ARBA" id="ARBA00009835"/>
    </source>
</evidence>
<dbReference type="OrthoDB" id="191371at2759"/>
<dbReference type="GO" id="GO:0016020">
    <property type="term" value="C:membrane"/>
    <property type="evidence" value="ECO:0007669"/>
    <property type="project" value="GOC"/>
</dbReference>
<reference evidence="3" key="1">
    <citation type="submission" date="2013-04" db="EMBL/GenBank/DDBJ databases">
        <authorList>
            <person name="Qu J."/>
            <person name="Murali S.C."/>
            <person name="Bandaranaike D."/>
            <person name="Bellair M."/>
            <person name="Blankenburg K."/>
            <person name="Chao H."/>
            <person name="Dinh H."/>
            <person name="Doddapaneni H."/>
            <person name="Downs B."/>
            <person name="Dugan-Rocha S."/>
            <person name="Elkadiri S."/>
            <person name="Gnanaolivu R.D."/>
            <person name="Hernandez B."/>
            <person name="Javaid M."/>
            <person name="Jayaseelan J.C."/>
            <person name="Lee S."/>
            <person name="Li M."/>
            <person name="Ming W."/>
            <person name="Munidasa M."/>
            <person name="Muniz J."/>
            <person name="Nguyen L."/>
            <person name="Ongeri F."/>
            <person name="Osuji N."/>
            <person name="Pu L.-L."/>
            <person name="Puazo M."/>
            <person name="Qu C."/>
            <person name="Quiroz J."/>
            <person name="Raj R."/>
            <person name="Weissenberger G."/>
            <person name="Xin Y."/>
            <person name="Zou X."/>
            <person name="Han Y."/>
            <person name="Richards S."/>
            <person name="Worley K."/>
            <person name="Muzny D."/>
            <person name="Gibbs R."/>
        </authorList>
    </citation>
    <scope>NUCLEOTIDE SEQUENCE</scope>
    <source>
        <strain evidence="3">Sampled in the wild</strain>
    </source>
</reference>
<dbReference type="InterPro" id="IPR006823">
    <property type="entry name" value="Ceramidase_alk"/>
</dbReference>
<dbReference type="PANTHER" id="PTHR12670:SF1">
    <property type="entry name" value="NEUTRAL CERAMIDASE"/>
    <property type="match status" value="1"/>
</dbReference>
<reference evidence="3" key="2">
    <citation type="submission" date="2017-10" db="EMBL/GenBank/DDBJ databases">
        <title>Ladona fulva Genome sequencing and assembly.</title>
        <authorList>
            <person name="Murali S."/>
            <person name="Richards S."/>
            <person name="Bandaranaike D."/>
            <person name="Bellair M."/>
            <person name="Blankenburg K."/>
            <person name="Chao H."/>
            <person name="Dinh H."/>
            <person name="Doddapaneni H."/>
            <person name="Dugan-Rocha S."/>
            <person name="Elkadiri S."/>
            <person name="Gnanaolivu R."/>
            <person name="Hernandez B."/>
            <person name="Skinner E."/>
            <person name="Javaid M."/>
            <person name="Lee S."/>
            <person name="Li M."/>
            <person name="Ming W."/>
            <person name="Munidasa M."/>
            <person name="Muniz J."/>
            <person name="Nguyen L."/>
            <person name="Hughes D."/>
            <person name="Osuji N."/>
            <person name="Pu L.-L."/>
            <person name="Puazo M."/>
            <person name="Qu C."/>
            <person name="Quiroz J."/>
            <person name="Raj R."/>
            <person name="Weissenberger G."/>
            <person name="Xin Y."/>
            <person name="Zou X."/>
            <person name="Han Y."/>
            <person name="Worley K."/>
            <person name="Muzny D."/>
            <person name="Gibbs R."/>
        </authorList>
    </citation>
    <scope>NUCLEOTIDE SEQUENCE</scope>
    <source>
        <strain evidence="3">Sampled in the wild</strain>
    </source>
</reference>
<keyword evidence="4" id="KW-1185">Reference proteome</keyword>
<dbReference type="InterPro" id="IPR031331">
    <property type="entry name" value="NEUT/ALK_ceramidase_C"/>
</dbReference>
<evidence type="ECO:0000313" key="3">
    <source>
        <dbReference type="EMBL" id="KAG8238266.1"/>
    </source>
</evidence>
<organism evidence="3 4">
    <name type="scientific">Ladona fulva</name>
    <name type="common">Scarce chaser dragonfly</name>
    <name type="synonym">Libellula fulva</name>
    <dbReference type="NCBI Taxonomy" id="123851"/>
    <lineage>
        <taxon>Eukaryota</taxon>
        <taxon>Metazoa</taxon>
        <taxon>Ecdysozoa</taxon>
        <taxon>Arthropoda</taxon>
        <taxon>Hexapoda</taxon>
        <taxon>Insecta</taxon>
        <taxon>Pterygota</taxon>
        <taxon>Palaeoptera</taxon>
        <taxon>Odonata</taxon>
        <taxon>Epiprocta</taxon>
        <taxon>Anisoptera</taxon>
        <taxon>Libelluloidea</taxon>
        <taxon>Libellulidae</taxon>
        <taxon>Ladona</taxon>
    </lineage>
</organism>
<evidence type="ECO:0000259" key="2">
    <source>
        <dbReference type="Pfam" id="PF17048"/>
    </source>
</evidence>
<dbReference type="AlphaFoldDB" id="A0A8K0P8V6"/>
<dbReference type="Proteomes" id="UP000792457">
    <property type="component" value="Unassembled WGS sequence"/>
</dbReference>